<dbReference type="RefSeq" id="WP_357802982.1">
    <property type="nucleotide sequence ID" value="NZ_JBEYBM010000004.1"/>
</dbReference>
<sequence length="155" mass="15536">MDPVTMVAAALAAGASAESAETAKGSVREAYRVLRGLLVSGYAAVDVTAVEAEPRSRAARAALASELAGAAAGDDAELLAAARRLLSEMEHAAPGAAESVGVRLRRVRAGGIEISDVIAAGSAVIAEDVDADGTITITAVRAGAQEPPHPRAARQ</sequence>
<dbReference type="Proteomes" id="UP001550535">
    <property type="component" value="Unassembled WGS sequence"/>
</dbReference>
<evidence type="ECO:0000313" key="2">
    <source>
        <dbReference type="Proteomes" id="UP001550535"/>
    </source>
</evidence>
<proteinExistence type="predicted"/>
<gene>
    <name evidence="1" type="ORF">ABZ507_08805</name>
</gene>
<keyword evidence="2" id="KW-1185">Reference proteome</keyword>
<organism evidence="1 2">
    <name type="scientific">Nocardia niwae</name>
    <dbReference type="NCBI Taxonomy" id="626084"/>
    <lineage>
        <taxon>Bacteria</taxon>
        <taxon>Bacillati</taxon>
        <taxon>Actinomycetota</taxon>
        <taxon>Actinomycetes</taxon>
        <taxon>Mycobacteriales</taxon>
        <taxon>Nocardiaceae</taxon>
        <taxon>Nocardia</taxon>
    </lineage>
</organism>
<evidence type="ECO:0000313" key="1">
    <source>
        <dbReference type="EMBL" id="MEU2121923.1"/>
    </source>
</evidence>
<dbReference type="EMBL" id="JBEYBR010000016">
    <property type="protein sequence ID" value="MEU2121923.1"/>
    <property type="molecule type" value="Genomic_DNA"/>
</dbReference>
<accession>A0ABV2X7Q3</accession>
<reference evidence="1 2" key="1">
    <citation type="submission" date="2024-06" db="EMBL/GenBank/DDBJ databases">
        <title>The Natural Products Discovery Center: Release of the First 8490 Sequenced Strains for Exploring Actinobacteria Biosynthetic Diversity.</title>
        <authorList>
            <person name="Kalkreuter E."/>
            <person name="Kautsar S.A."/>
            <person name="Yang D."/>
            <person name="Bader C.D."/>
            <person name="Teijaro C.N."/>
            <person name="Fluegel L."/>
            <person name="Davis C.M."/>
            <person name="Simpson J.R."/>
            <person name="Lauterbach L."/>
            <person name="Steele A.D."/>
            <person name="Gui C."/>
            <person name="Meng S."/>
            <person name="Li G."/>
            <person name="Viehrig K."/>
            <person name="Ye F."/>
            <person name="Su P."/>
            <person name="Kiefer A.F."/>
            <person name="Nichols A."/>
            <person name="Cepeda A.J."/>
            <person name="Yan W."/>
            <person name="Fan B."/>
            <person name="Jiang Y."/>
            <person name="Adhikari A."/>
            <person name="Zheng C.-J."/>
            <person name="Schuster L."/>
            <person name="Cowan T.M."/>
            <person name="Smanski M.J."/>
            <person name="Chevrette M.G."/>
            <person name="De Carvalho L.P.S."/>
            <person name="Shen B."/>
        </authorList>
    </citation>
    <scope>NUCLEOTIDE SEQUENCE [LARGE SCALE GENOMIC DNA]</scope>
    <source>
        <strain evidence="1 2">NPDC019434</strain>
    </source>
</reference>
<protein>
    <submittedName>
        <fullName evidence="1">Uncharacterized protein</fullName>
    </submittedName>
</protein>
<name>A0ABV2X7Q3_9NOCA</name>
<comment type="caution">
    <text evidence="1">The sequence shown here is derived from an EMBL/GenBank/DDBJ whole genome shotgun (WGS) entry which is preliminary data.</text>
</comment>